<gene>
    <name evidence="2" type="primary">gb18912</name>
    <name evidence="2" type="ORF">PR202_gb18912</name>
</gene>
<dbReference type="Proteomes" id="UP001054889">
    <property type="component" value="Unassembled WGS sequence"/>
</dbReference>
<comment type="caution">
    <text evidence="2">The sequence shown here is derived from an EMBL/GenBank/DDBJ whole genome shotgun (WGS) entry which is preliminary data.</text>
</comment>
<evidence type="ECO:0000256" key="1">
    <source>
        <dbReference type="SAM" id="MobiDB-lite"/>
    </source>
</evidence>
<reference evidence="2" key="1">
    <citation type="journal article" date="2018" name="DNA Res.">
        <title>Multiple hybrid de novo genome assembly of finger millet, an orphan allotetraploid crop.</title>
        <authorList>
            <person name="Hatakeyama M."/>
            <person name="Aluri S."/>
            <person name="Balachadran M.T."/>
            <person name="Sivarajan S.R."/>
            <person name="Patrignani A."/>
            <person name="Gruter S."/>
            <person name="Poveda L."/>
            <person name="Shimizu-Inatsugi R."/>
            <person name="Baeten J."/>
            <person name="Francoijs K.J."/>
            <person name="Nataraja K.N."/>
            <person name="Reddy Y.A.N."/>
            <person name="Phadnis S."/>
            <person name="Ravikumar R.L."/>
            <person name="Schlapbach R."/>
            <person name="Sreeman S.M."/>
            <person name="Shimizu K.K."/>
        </authorList>
    </citation>
    <scope>NUCLEOTIDE SEQUENCE</scope>
</reference>
<accession>A0AAV5F6U7</accession>
<evidence type="ECO:0000313" key="3">
    <source>
        <dbReference type="Proteomes" id="UP001054889"/>
    </source>
</evidence>
<feature type="region of interest" description="Disordered" evidence="1">
    <location>
        <begin position="22"/>
        <end position="45"/>
    </location>
</feature>
<keyword evidence="3" id="KW-1185">Reference proteome</keyword>
<sequence>MLVRNGTRRGCDATLGAEAVAPAVDGDAQPDTAASPIRRIDDPRSSLEKQMACLPPVESLHTHSYSRRCRQGQLRLSASVSNNVNKPLVSEELNSHCEA</sequence>
<evidence type="ECO:0000313" key="2">
    <source>
        <dbReference type="EMBL" id="GJN30597.1"/>
    </source>
</evidence>
<name>A0AAV5F6U7_ELECO</name>
<dbReference type="AlphaFoldDB" id="A0AAV5F6U7"/>
<protein>
    <submittedName>
        <fullName evidence="2">Uncharacterized protein</fullName>
    </submittedName>
</protein>
<proteinExistence type="predicted"/>
<dbReference type="EMBL" id="BQKI01000082">
    <property type="protein sequence ID" value="GJN30597.1"/>
    <property type="molecule type" value="Genomic_DNA"/>
</dbReference>
<organism evidence="2 3">
    <name type="scientific">Eleusine coracana subsp. coracana</name>
    <dbReference type="NCBI Taxonomy" id="191504"/>
    <lineage>
        <taxon>Eukaryota</taxon>
        <taxon>Viridiplantae</taxon>
        <taxon>Streptophyta</taxon>
        <taxon>Embryophyta</taxon>
        <taxon>Tracheophyta</taxon>
        <taxon>Spermatophyta</taxon>
        <taxon>Magnoliopsida</taxon>
        <taxon>Liliopsida</taxon>
        <taxon>Poales</taxon>
        <taxon>Poaceae</taxon>
        <taxon>PACMAD clade</taxon>
        <taxon>Chloridoideae</taxon>
        <taxon>Cynodonteae</taxon>
        <taxon>Eleusininae</taxon>
        <taxon>Eleusine</taxon>
    </lineage>
</organism>
<reference evidence="2" key="2">
    <citation type="submission" date="2021-12" db="EMBL/GenBank/DDBJ databases">
        <title>Resequencing data analysis of finger millet.</title>
        <authorList>
            <person name="Hatakeyama M."/>
            <person name="Aluri S."/>
            <person name="Balachadran M.T."/>
            <person name="Sivarajan S.R."/>
            <person name="Poveda L."/>
            <person name="Shimizu-Inatsugi R."/>
            <person name="Schlapbach R."/>
            <person name="Sreeman S.M."/>
            <person name="Shimizu K.K."/>
        </authorList>
    </citation>
    <scope>NUCLEOTIDE SEQUENCE</scope>
</reference>